<dbReference type="EMBL" id="BMLG01000027">
    <property type="protein sequence ID" value="GGM41636.1"/>
    <property type="molecule type" value="Genomic_DNA"/>
</dbReference>
<dbReference type="SUPFAM" id="SSF50129">
    <property type="entry name" value="GroES-like"/>
    <property type="match status" value="1"/>
</dbReference>
<proteinExistence type="predicted"/>
<dbReference type="InterPro" id="IPR013154">
    <property type="entry name" value="ADH-like_N"/>
</dbReference>
<dbReference type="InterPro" id="IPR001763">
    <property type="entry name" value="Rhodanese-like_dom"/>
</dbReference>
<dbReference type="InterPro" id="IPR013149">
    <property type="entry name" value="ADH-like_C"/>
</dbReference>
<dbReference type="InterPro" id="IPR020843">
    <property type="entry name" value="ER"/>
</dbReference>
<dbReference type="Pfam" id="PF00107">
    <property type="entry name" value="ADH_zinc_N"/>
    <property type="match status" value="1"/>
</dbReference>
<protein>
    <submittedName>
        <fullName evidence="2">Quinone oxidoreductase YhfP</fullName>
    </submittedName>
</protein>
<name>A0A917WYV0_9BACI</name>
<reference evidence="2" key="1">
    <citation type="journal article" date="2014" name="Int. J. Syst. Evol. Microbiol.">
        <title>Complete genome sequence of Corynebacterium casei LMG S-19264T (=DSM 44701T), isolated from a smear-ripened cheese.</title>
        <authorList>
            <consortium name="US DOE Joint Genome Institute (JGI-PGF)"/>
            <person name="Walter F."/>
            <person name="Albersmeier A."/>
            <person name="Kalinowski J."/>
            <person name="Ruckert C."/>
        </authorList>
    </citation>
    <scope>NUCLEOTIDE SEQUENCE</scope>
    <source>
        <strain evidence="2">CGMCC 1.6333</strain>
    </source>
</reference>
<dbReference type="InterPro" id="IPR011032">
    <property type="entry name" value="GroES-like_sf"/>
</dbReference>
<dbReference type="PANTHER" id="PTHR43677">
    <property type="entry name" value="SHORT-CHAIN DEHYDROGENASE/REDUCTASE"/>
    <property type="match status" value="1"/>
</dbReference>
<evidence type="ECO:0000259" key="1">
    <source>
        <dbReference type="PROSITE" id="PS50206"/>
    </source>
</evidence>
<reference evidence="2" key="2">
    <citation type="submission" date="2020-09" db="EMBL/GenBank/DDBJ databases">
        <authorList>
            <person name="Sun Q."/>
            <person name="Zhou Y."/>
        </authorList>
    </citation>
    <scope>NUCLEOTIDE SEQUENCE</scope>
    <source>
        <strain evidence="2">CGMCC 1.6333</strain>
    </source>
</reference>
<dbReference type="AlphaFoldDB" id="A0A917WYV0"/>
<dbReference type="OrthoDB" id="9782155at2"/>
<dbReference type="RefSeq" id="WP_117157007.1">
    <property type="nucleotide sequence ID" value="NZ_BMLG01000027.1"/>
</dbReference>
<dbReference type="PROSITE" id="PS50206">
    <property type="entry name" value="RHODANESE_3"/>
    <property type="match status" value="1"/>
</dbReference>
<sequence length="334" mass="36049">MTTTFKAYQLTKENEQVEGKVTDLTIHDLPEGEVLIKVHYSSVNYKDAMANMQKSAIVKQYPFIPGIDIAGEVVESADGRFEIGQHVIATSYEIGVTHAGGYSEYARVSSEWVLPLPQGLTMKEAMLFGTAGFTAAVSIDRLEKNGLTPDKGQVLVTGASGGVGSMAIAMLAKKGYDVVASTGKVEEADFFKKIGANEVIDRDAVYEEKVRALDKQKWAAAVDPVGGQTLASILSKLKYDGAVAVSGLTGGVKVPATVYPFILRGISLLGVDTVYCSMELRNKIWRRMANDLKPSKHAMQTILRQEVGLGDLATVLPTMIEEKALGRTIVKVTK</sequence>
<dbReference type="NCBIfam" id="TIGR02823">
    <property type="entry name" value="oxido_YhdH"/>
    <property type="match status" value="1"/>
</dbReference>
<gene>
    <name evidence="2" type="primary">yhfP</name>
    <name evidence="2" type="ORF">GCM10011351_29720</name>
</gene>
<dbReference type="SMART" id="SM00829">
    <property type="entry name" value="PKS_ER"/>
    <property type="match status" value="1"/>
</dbReference>
<dbReference type="Gene3D" id="3.40.50.720">
    <property type="entry name" value="NAD(P)-binding Rossmann-like Domain"/>
    <property type="match status" value="1"/>
</dbReference>
<dbReference type="InterPro" id="IPR051397">
    <property type="entry name" value="Zn-ADH-like_protein"/>
</dbReference>
<dbReference type="Proteomes" id="UP000618460">
    <property type="component" value="Unassembled WGS sequence"/>
</dbReference>
<dbReference type="Gene3D" id="3.90.180.10">
    <property type="entry name" value="Medium-chain alcohol dehydrogenases, catalytic domain"/>
    <property type="match status" value="1"/>
</dbReference>
<evidence type="ECO:0000313" key="2">
    <source>
        <dbReference type="EMBL" id="GGM41636.1"/>
    </source>
</evidence>
<dbReference type="Pfam" id="PF08240">
    <property type="entry name" value="ADH_N"/>
    <property type="match status" value="1"/>
</dbReference>
<dbReference type="PANTHER" id="PTHR43677:SF1">
    <property type="entry name" value="ACRYLYL-COA REDUCTASE ACUI-RELATED"/>
    <property type="match status" value="1"/>
</dbReference>
<keyword evidence="3" id="KW-1185">Reference proteome</keyword>
<comment type="caution">
    <text evidence="2">The sequence shown here is derived from an EMBL/GenBank/DDBJ whole genome shotgun (WGS) entry which is preliminary data.</text>
</comment>
<dbReference type="InterPro" id="IPR014188">
    <property type="entry name" value="Acrylyl-CoA_reductase_AcuI"/>
</dbReference>
<dbReference type="GO" id="GO:0043957">
    <property type="term" value="F:acryloyl-CoA reductase (NADPH) activity"/>
    <property type="evidence" value="ECO:0007669"/>
    <property type="project" value="TreeGrafter"/>
</dbReference>
<dbReference type="InterPro" id="IPR036291">
    <property type="entry name" value="NAD(P)-bd_dom_sf"/>
</dbReference>
<organism evidence="2 3">
    <name type="scientific">Paraliobacillus quinghaiensis</name>
    <dbReference type="NCBI Taxonomy" id="470815"/>
    <lineage>
        <taxon>Bacteria</taxon>
        <taxon>Bacillati</taxon>
        <taxon>Bacillota</taxon>
        <taxon>Bacilli</taxon>
        <taxon>Bacillales</taxon>
        <taxon>Bacillaceae</taxon>
        <taxon>Paraliobacillus</taxon>
    </lineage>
</organism>
<evidence type="ECO:0000313" key="3">
    <source>
        <dbReference type="Proteomes" id="UP000618460"/>
    </source>
</evidence>
<dbReference type="SUPFAM" id="SSF51735">
    <property type="entry name" value="NAD(P)-binding Rossmann-fold domains"/>
    <property type="match status" value="1"/>
</dbReference>
<accession>A0A917WYV0</accession>
<feature type="domain" description="Rhodanese" evidence="1">
    <location>
        <begin position="140"/>
        <end position="227"/>
    </location>
</feature>